<dbReference type="RefSeq" id="WP_373635670.1">
    <property type="nucleotide sequence ID" value="NZ_CP151767.2"/>
</dbReference>
<comment type="cofactor">
    <cofactor evidence="10">
        <name>Zn(2+)</name>
        <dbReference type="ChEBI" id="CHEBI:29105"/>
    </cofactor>
    <text evidence="10">Binds 1 zinc ion per subunit.</text>
</comment>
<comment type="similarity">
    <text evidence="10">Belongs to the TRAFAC class YlqF/YawG GTPase family. RsgA subfamily.</text>
</comment>
<keyword evidence="3 10" id="KW-0479">Metal-binding</keyword>
<keyword evidence="5 10" id="KW-0547">Nucleotide-binding</keyword>
<feature type="binding site" evidence="10">
    <location>
        <position position="294"/>
    </location>
    <ligand>
        <name>Zn(2+)</name>
        <dbReference type="ChEBI" id="CHEBI:29105"/>
    </ligand>
</feature>
<dbReference type="Gene3D" id="1.10.40.50">
    <property type="entry name" value="Probable gtpase engc, domain 3"/>
    <property type="match status" value="1"/>
</dbReference>
<gene>
    <name evidence="10 14" type="primary">rsgA</name>
    <name evidence="14" type="ORF">AABB31_09785</name>
</gene>
<evidence type="ECO:0000259" key="12">
    <source>
        <dbReference type="PROSITE" id="PS50936"/>
    </source>
</evidence>
<evidence type="ECO:0000256" key="8">
    <source>
        <dbReference type="ARBA" id="ARBA00022884"/>
    </source>
</evidence>
<keyword evidence="7 10" id="KW-0862">Zinc</keyword>
<keyword evidence="9 10" id="KW-0342">GTP-binding</keyword>
<reference evidence="14" key="1">
    <citation type="submission" date="2024-08" db="EMBL/GenBank/DDBJ databases">
        <title>Phylogenomic analyses of a clade within the roseobacter group suggest taxonomic reassignments of species of the genera Aestuariivita, Citreicella, Loktanella, Nautella, Pelagibaca, Ruegeria, Thalassobius, Thiobacimonas and Tropicibacter, and the proposal o.</title>
        <authorList>
            <person name="Jeon C.O."/>
        </authorList>
    </citation>
    <scope>NUCLEOTIDE SEQUENCE</scope>
    <source>
        <strain evidence="14">SS1-5</strain>
    </source>
</reference>
<dbReference type="PANTHER" id="PTHR32120">
    <property type="entry name" value="SMALL RIBOSOMAL SUBUNIT BIOGENESIS GTPASE RSGA"/>
    <property type="match status" value="1"/>
</dbReference>
<dbReference type="EC" id="3.6.1.-" evidence="10"/>
<organism evidence="14 15">
    <name type="scientific">Yoonia rhodophyticola</name>
    <dbReference type="NCBI Taxonomy" id="3137370"/>
    <lineage>
        <taxon>Bacteria</taxon>
        <taxon>Pseudomonadati</taxon>
        <taxon>Pseudomonadota</taxon>
        <taxon>Alphaproteobacteria</taxon>
        <taxon>Rhodobacterales</taxon>
        <taxon>Paracoccaceae</taxon>
        <taxon>Yoonia</taxon>
    </lineage>
</organism>
<dbReference type="HAMAP" id="MF_01820">
    <property type="entry name" value="GTPase_RsgA"/>
    <property type="match status" value="1"/>
</dbReference>
<dbReference type="GO" id="GO:0046872">
    <property type="term" value="F:metal ion binding"/>
    <property type="evidence" value="ECO:0007669"/>
    <property type="project" value="UniProtKB-KW"/>
</dbReference>
<dbReference type="GO" id="GO:0005525">
    <property type="term" value="F:GTP binding"/>
    <property type="evidence" value="ECO:0007669"/>
    <property type="project" value="UniProtKB-UniRule"/>
</dbReference>
<keyword evidence="15" id="KW-1185">Reference proteome</keyword>
<evidence type="ECO:0000256" key="11">
    <source>
        <dbReference type="SAM" id="Coils"/>
    </source>
</evidence>
<evidence type="ECO:0000259" key="13">
    <source>
        <dbReference type="PROSITE" id="PS51721"/>
    </source>
</evidence>
<evidence type="ECO:0000313" key="14">
    <source>
        <dbReference type="EMBL" id="WZU69116.2"/>
    </source>
</evidence>
<keyword evidence="8 10" id="KW-0694">RNA-binding</keyword>
<dbReference type="InterPro" id="IPR030378">
    <property type="entry name" value="G_CP_dom"/>
</dbReference>
<dbReference type="InterPro" id="IPR027417">
    <property type="entry name" value="P-loop_NTPase"/>
</dbReference>
<evidence type="ECO:0000256" key="1">
    <source>
        <dbReference type="ARBA" id="ARBA00022490"/>
    </source>
</evidence>
<evidence type="ECO:0000256" key="5">
    <source>
        <dbReference type="ARBA" id="ARBA00022741"/>
    </source>
</evidence>
<name>A0AAN0MI62_9RHOB</name>
<dbReference type="CDD" id="cd01854">
    <property type="entry name" value="YjeQ_EngC"/>
    <property type="match status" value="1"/>
</dbReference>
<keyword evidence="6 10" id="KW-0378">Hydrolase</keyword>
<sequence length="356" mass="39194">MRKDFSSFDEDIALTDLTLATLGWQPFFMSQLEIEELETLTPTRIATVHRDRVVGLSTDGPLELTLDPGLTTGAVAVGDWALAAPEQHRLVRLLERKTELSRGTEYHSGERQLIAANLDTLFITTSCNNDFNVARLERYLALAHDALITPVILITKADQADDPDHYRDQARSLGRDLDVLTINAKSDEVAGHLQPWCGVGQTVALAGSSGVGKTTLANALTGGHALTQDIREDDARGRHTTTGRSLHQIPTGGWLIDTPGMRGLGVAEVAFGIDATFPEISELADQCKFRDCGHETEPGCAVQAAIKRGDIDADRLKRFKKLKRENQHATETIAEARDRYRKLGKMYKSAQSRKKR</sequence>
<evidence type="ECO:0000256" key="6">
    <source>
        <dbReference type="ARBA" id="ARBA00022801"/>
    </source>
</evidence>
<dbReference type="KEGG" id="yrh:AABB31_09785"/>
<proteinExistence type="inferred from homology"/>
<accession>A0AAN0MI62</accession>
<evidence type="ECO:0000256" key="10">
    <source>
        <dbReference type="HAMAP-Rule" id="MF_01820"/>
    </source>
</evidence>
<dbReference type="EMBL" id="CP151767">
    <property type="protein sequence ID" value="WZU69116.2"/>
    <property type="molecule type" value="Genomic_DNA"/>
</dbReference>
<dbReference type="AlphaFoldDB" id="A0AAN0MI62"/>
<dbReference type="GO" id="GO:0003924">
    <property type="term" value="F:GTPase activity"/>
    <property type="evidence" value="ECO:0007669"/>
    <property type="project" value="UniProtKB-UniRule"/>
</dbReference>
<dbReference type="PROSITE" id="PS50936">
    <property type="entry name" value="ENGC_GTPASE"/>
    <property type="match status" value="1"/>
</dbReference>
<dbReference type="Proteomes" id="UP001470809">
    <property type="component" value="Chromosome"/>
</dbReference>
<dbReference type="GO" id="GO:0042274">
    <property type="term" value="P:ribosomal small subunit biogenesis"/>
    <property type="evidence" value="ECO:0007669"/>
    <property type="project" value="UniProtKB-UniRule"/>
</dbReference>
<feature type="binding site" evidence="10">
    <location>
        <position position="287"/>
    </location>
    <ligand>
        <name>Zn(2+)</name>
        <dbReference type="ChEBI" id="CHEBI:29105"/>
    </ligand>
</feature>
<comment type="function">
    <text evidence="10">One of several proteins that assist in the late maturation steps of the functional core of the 30S ribosomal subunit. Helps release RbfA from mature subunits. May play a role in the assembly of ribosomal proteins into the subunit. Circularly permuted GTPase that catalyzes slow GTP hydrolysis, GTPase activity is stimulated by the 30S ribosomal subunit.</text>
</comment>
<dbReference type="GO" id="GO:0019843">
    <property type="term" value="F:rRNA binding"/>
    <property type="evidence" value="ECO:0007669"/>
    <property type="project" value="UniProtKB-KW"/>
</dbReference>
<feature type="binding site" evidence="10">
    <location>
        <position position="292"/>
    </location>
    <ligand>
        <name>Zn(2+)</name>
        <dbReference type="ChEBI" id="CHEBI:29105"/>
    </ligand>
</feature>
<keyword evidence="1 10" id="KW-0963">Cytoplasm</keyword>
<feature type="domain" description="CP-type G" evidence="13">
    <location>
        <begin position="110"/>
        <end position="264"/>
    </location>
</feature>
<feature type="binding site" evidence="10">
    <location>
        <begin position="155"/>
        <end position="158"/>
    </location>
    <ligand>
        <name>GTP</name>
        <dbReference type="ChEBI" id="CHEBI:37565"/>
    </ligand>
</feature>
<keyword evidence="2 10" id="KW-0690">Ribosome biogenesis</keyword>
<evidence type="ECO:0000256" key="9">
    <source>
        <dbReference type="ARBA" id="ARBA00023134"/>
    </source>
</evidence>
<comment type="subunit">
    <text evidence="10">Monomer. Associates with 30S ribosomal subunit, binds 16S rRNA.</text>
</comment>
<feature type="domain" description="EngC GTPase" evidence="12">
    <location>
        <begin position="116"/>
        <end position="262"/>
    </location>
</feature>
<protein>
    <recommendedName>
        <fullName evidence="10">Small ribosomal subunit biogenesis GTPase RsgA</fullName>
        <ecNumber evidence="10">3.6.1.-</ecNumber>
    </recommendedName>
</protein>
<dbReference type="PANTHER" id="PTHR32120:SF10">
    <property type="entry name" value="SMALL RIBOSOMAL SUBUNIT BIOGENESIS GTPASE RSGA"/>
    <property type="match status" value="1"/>
</dbReference>
<feature type="binding site" evidence="10">
    <location>
        <begin position="207"/>
        <end position="215"/>
    </location>
    <ligand>
        <name>GTP</name>
        <dbReference type="ChEBI" id="CHEBI:37565"/>
    </ligand>
</feature>
<keyword evidence="11" id="KW-0175">Coiled coil</keyword>
<keyword evidence="4 10" id="KW-0699">rRNA-binding</keyword>
<feature type="binding site" evidence="10">
    <location>
        <position position="300"/>
    </location>
    <ligand>
        <name>Zn(2+)</name>
        <dbReference type="ChEBI" id="CHEBI:29105"/>
    </ligand>
</feature>
<dbReference type="SUPFAM" id="SSF52540">
    <property type="entry name" value="P-loop containing nucleoside triphosphate hydrolases"/>
    <property type="match status" value="1"/>
</dbReference>
<evidence type="ECO:0000256" key="7">
    <source>
        <dbReference type="ARBA" id="ARBA00022833"/>
    </source>
</evidence>
<feature type="coiled-coil region" evidence="11">
    <location>
        <begin position="319"/>
        <end position="353"/>
    </location>
</feature>
<evidence type="ECO:0000256" key="3">
    <source>
        <dbReference type="ARBA" id="ARBA00022723"/>
    </source>
</evidence>
<dbReference type="NCBIfam" id="TIGR00157">
    <property type="entry name" value="ribosome small subunit-dependent GTPase A"/>
    <property type="match status" value="1"/>
</dbReference>
<evidence type="ECO:0000256" key="4">
    <source>
        <dbReference type="ARBA" id="ARBA00022730"/>
    </source>
</evidence>
<dbReference type="InterPro" id="IPR004881">
    <property type="entry name" value="Ribosome_biogen_GTPase_RsgA"/>
</dbReference>
<dbReference type="PROSITE" id="PS51721">
    <property type="entry name" value="G_CP"/>
    <property type="match status" value="1"/>
</dbReference>
<evidence type="ECO:0000256" key="2">
    <source>
        <dbReference type="ARBA" id="ARBA00022517"/>
    </source>
</evidence>
<dbReference type="Gene3D" id="3.40.50.300">
    <property type="entry name" value="P-loop containing nucleotide triphosphate hydrolases"/>
    <property type="match status" value="1"/>
</dbReference>
<comment type="subcellular location">
    <subcellularLocation>
        <location evidence="10">Cytoplasm</location>
    </subcellularLocation>
</comment>
<dbReference type="GO" id="GO:0005737">
    <property type="term" value="C:cytoplasm"/>
    <property type="evidence" value="ECO:0007669"/>
    <property type="project" value="UniProtKB-SubCell"/>
</dbReference>
<evidence type="ECO:0000313" key="15">
    <source>
        <dbReference type="Proteomes" id="UP001470809"/>
    </source>
</evidence>
<dbReference type="Pfam" id="PF03193">
    <property type="entry name" value="RsgA_GTPase"/>
    <property type="match status" value="1"/>
</dbReference>
<dbReference type="InterPro" id="IPR010914">
    <property type="entry name" value="RsgA_GTPase_dom"/>
</dbReference>